<dbReference type="Proteomes" id="UP001465331">
    <property type="component" value="Unassembled WGS sequence"/>
</dbReference>
<feature type="domain" description="AB hydrolase-1" evidence="1">
    <location>
        <begin position="53"/>
        <end position="146"/>
    </location>
</feature>
<gene>
    <name evidence="2" type="ORF">ABSH63_02775</name>
</gene>
<dbReference type="EMBL" id="JBEPIJ010000002">
    <property type="protein sequence ID" value="MES0872938.1"/>
    <property type="molecule type" value="Genomic_DNA"/>
</dbReference>
<sequence length="235" mass="25786">MSTTTAENVRAPSARLLLLEARAAYEFALAPLRLRGLHRRLPAGDGHALIVVPGFGAGDAATAPLRRVLRALNYAAYGWGLGVNLGMRPTIKDSLNARLAELHERHGPVSLIGWSLGGVFVRELARHHPQRVRRVFTLGSPINLRPDANNMMAMFRLVNAGRPVNLDLDGFLRRITPPPVPCTAIYTREDGIVAWPCCLEPETDHTENVEVRGSHMGLPCNPQVIRAIAERLARP</sequence>
<dbReference type="InterPro" id="IPR029058">
    <property type="entry name" value="AB_hydrolase_fold"/>
</dbReference>
<organism evidence="2 3">
    <name type="scientific">Sinimarinibacterium thermocellulolyticum</name>
    <dbReference type="NCBI Taxonomy" id="3170016"/>
    <lineage>
        <taxon>Bacteria</taxon>
        <taxon>Pseudomonadati</taxon>
        <taxon>Pseudomonadota</taxon>
        <taxon>Gammaproteobacteria</taxon>
        <taxon>Nevskiales</taxon>
        <taxon>Nevskiaceae</taxon>
        <taxon>Sinimarinibacterium</taxon>
    </lineage>
</organism>
<evidence type="ECO:0000313" key="2">
    <source>
        <dbReference type="EMBL" id="MES0872938.1"/>
    </source>
</evidence>
<dbReference type="InterPro" id="IPR000073">
    <property type="entry name" value="AB_hydrolase_1"/>
</dbReference>
<name>A0ABV2A6Q0_9GAMM</name>
<proteinExistence type="predicted"/>
<keyword evidence="3" id="KW-1185">Reference proteome</keyword>
<evidence type="ECO:0000259" key="1">
    <source>
        <dbReference type="Pfam" id="PF00561"/>
    </source>
</evidence>
<dbReference type="RefSeq" id="WP_352887230.1">
    <property type="nucleotide sequence ID" value="NZ_JBEPIJ010000002.1"/>
</dbReference>
<dbReference type="GO" id="GO:0016787">
    <property type="term" value="F:hydrolase activity"/>
    <property type="evidence" value="ECO:0007669"/>
    <property type="project" value="UniProtKB-KW"/>
</dbReference>
<keyword evidence="2" id="KW-0378">Hydrolase</keyword>
<comment type="caution">
    <text evidence="2">The sequence shown here is derived from an EMBL/GenBank/DDBJ whole genome shotgun (WGS) entry which is preliminary data.</text>
</comment>
<dbReference type="Gene3D" id="3.40.50.1820">
    <property type="entry name" value="alpha/beta hydrolase"/>
    <property type="match status" value="1"/>
</dbReference>
<dbReference type="Pfam" id="PF00561">
    <property type="entry name" value="Abhydrolase_1"/>
    <property type="match status" value="1"/>
</dbReference>
<dbReference type="SUPFAM" id="SSF53474">
    <property type="entry name" value="alpha/beta-Hydrolases"/>
    <property type="match status" value="1"/>
</dbReference>
<evidence type="ECO:0000313" key="3">
    <source>
        <dbReference type="Proteomes" id="UP001465331"/>
    </source>
</evidence>
<reference evidence="2 3" key="1">
    <citation type="submission" date="2024-06" db="EMBL/GenBank/DDBJ databases">
        <authorList>
            <person name="Li Z."/>
            <person name="Jiang Y."/>
        </authorList>
    </citation>
    <scope>NUCLEOTIDE SEQUENCE [LARGE SCALE GENOMIC DNA]</scope>
    <source>
        <strain evidence="2 3">HSW-8</strain>
    </source>
</reference>
<protein>
    <submittedName>
        <fullName evidence="2">Alpha/beta hydrolase</fullName>
    </submittedName>
</protein>
<accession>A0ABV2A6Q0</accession>